<reference evidence="5" key="1">
    <citation type="submission" date="2021-01" db="EMBL/GenBank/DDBJ databases">
        <authorList>
            <consortium name="Genoscope - CEA"/>
            <person name="William W."/>
        </authorList>
    </citation>
    <scope>NUCLEOTIDE SEQUENCE</scope>
</reference>
<keyword evidence="6" id="KW-1185">Reference proteome</keyword>
<keyword evidence="2 3" id="KW-0802">TPR repeat</keyword>
<dbReference type="Pfam" id="PF07719">
    <property type="entry name" value="TPR_2"/>
    <property type="match status" value="1"/>
</dbReference>
<sequence>MGQQGIQKLKCQKDDHQDEIDSVCYNQGCTKFRLNCFKCMKKGIHHTHLDDVEKINSLKDYIEMQNKECDNLINNLNKLVERVNQSYSQYKQGINRKYSLLKERLLQLNSQQINDFLNSTITFTEYKQSITTIISDKIKNLDDTFNNLYDQLQLLSFDYYQINDNEIKLSKQMCNQGINVAQEQKYDESIQLLDKSIQLDPNNQEALWRKGQCLRLLERYEDAITWLDKTLLVDPKLVKQCLTMLTRYEDAITWLDKALLIDPKDVDSLWNKGQCLRLLERYEDAITWLDKTLLVDPKHILSLCNKGECLRKLKRFDDSAKYIDLALHINPNDTFSLNQQGLLLEDQQKYENALTYYEKSLTLSPNNQQTIIRKQLCLTLLKQ</sequence>
<gene>
    <name evidence="5" type="ORF">PPENT_87.1.T1900009</name>
</gene>
<dbReference type="OrthoDB" id="539634at2759"/>
<feature type="coiled-coil region" evidence="4">
    <location>
        <begin position="55"/>
        <end position="111"/>
    </location>
</feature>
<dbReference type="EMBL" id="CAJJDO010000190">
    <property type="protein sequence ID" value="CAD8213923.1"/>
    <property type="molecule type" value="Genomic_DNA"/>
</dbReference>
<name>A0A8S1YJZ1_9CILI</name>
<comment type="caution">
    <text evidence="5">The sequence shown here is derived from an EMBL/GenBank/DDBJ whole genome shotgun (WGS) entry which is preliminary data.</text>
</comment>
<dbReference type="PANTHER" id="PTHR44943:SF4">
    <property type="entry name" value="TPR REPEAT-CONTAINING PROTEIN MJ0798"/>
    <property type="match status" value="1"/>
</dbReference>
<dbReference type="InterPro" id="IPR051685">
    <property type="entry name" value="Ycf3/AcsC/BcsC/TPR_MFPF"/>
</dbReference>
<feature type="repeat" description="TPR" evidence="3">
    <location>
        <begin position="266"/>
        <end position="299"/>
    </location>
</feature>
<dbReference type="Proteomes" id="UP000689195">
    <property type="component" value="Unassembled WGS sequence"/>
</dbReference>
<dbReference type="InterPro" id="IPR019734">
    <property type="entry name" value="TPR_rpt"/>
</dbReference>
<evidence type="ECO:0000256" key="4">
    <source>
        <dbReference type="SAM" id="Coils"/>
    </source>
</evidence>
<evidence type="ECO:0000313" key="6">
    <source>
        <dbReference type="Proteomes" id="UP000689195"/>
    </source>
</evidence>
<protein>
    <recommendedName>
        <fullName evidence="7">Tetratricopeptide repeat protein</fullName>
    </recommendedName>
</protein>
<organism evidence="5 6">
    <name type="scientific">Paramecium pentaurelia</name>
    <dbReference type="NCBI Taxonomy" id="43138"/>
    <lineage>
        <taxon>Eukaryota</taxon>
        <taxon>Sar</taxon>
        <taxon>Alveolata</taxon>
        <taxon>Ciliophora</taxon>
        <taxon>Intramacronucleata</taxon>
        <taxon>Oligohymenophorea</taxon>
        <taxon>Peniculida</taxon>
        <taxon>Parameciidae</taxon>
        <taxon>Paramecium</taxon>
    </lineage>
</organism>
<keyword evidence="4" id="KW-0175">Coiled coil</keyword>
<evidence type="ECO:0000256" key="1">
    <source>
        <dbReference type="ARBA" id="ARBA00022737"/>
    </source>
</evidence>
<dbReference type="Pfam" id="PF12895">
    <property type="entry name" value="ANAPC3"/>
    <property type="match status" value="1"/>
</dbReference>
<dbReference type="PROSITE" id="PS50005">
    <property type="entry name" value="TPR"/>
    <property type="match status" value="3"/>
</dbReference>
<evidence type="ECO:0008006" key="7">
    <source>
        <dbReference type="Google" id="ProtNLM"/>
    </source>
</evidence>
<feature type="repeat" description="TPR" evidence="3">
    <location>
        <begin position="170"/>
        <end position="203"/>
    </location>
</feature>
<dbReference type="PANTHER" id="PTHR44943">
    <property type="entry name" value="CELLULOSE SYNTHASE OPERON PROTEIN C"/>
    <property type="match status" value="1"/>
</dbReference>
<dbReference type="SMART" id="SM00028">
    <property type="entry name" value="TPR"/>
    <property type="match status" value="6"/>
</dbReference>
<evidence type="ECO:0000313" key="5">
    <source>
        <dbReference type="EMBL" id="CAD8213923.1"/>
    </source>
</evidence>
<evidence type="ECO:0000256" key="2">
    <source>
        <dbReference type="ARBA" id="ARBA00022803"/>
    </source>
</evidence>
<dbReference type="InterPro" id="IPR013105">
    <property type="entry name" value="TPR_2"/>
</dbReference>
<dbReference type="Pfam" id="PF14559">
    <property type="entry name" value="TPR_19"/>
    <property type="match status" value="1"/>
</dbReference>
<keyword evidence="1" id="KW-0677">Repeat</keyword>
<proteinExistence type="predicted"/>
<dbReference type="AlphaFoldDB" id="A0A8S1YJZ1"/>
<feature type="repeat" description="TPR" evidence="3">
    <location>
        <begin position="334"/>
        <end position="367"/>
    </location>
</feature>
<accession>A0A8S1YJZ1</accession>
<evidence type="ECO:0000256" key="3">
    <source>
        <dbReference type="PROSITE-ProRule" id="PRU00339"/>
    </source>
</evidence>